<evidence type="ECO:0000313" key="7">
    <source>
        <dbReference type="EMBL" id="PIV13897.1"/>
    </source>
</evidence>
<dbReference type="Proteomes" id="UP000230477">
    <property type="component" value="Unassembled WGS sequence"/>
</dbReference>
<reference evidence="14 15" key="1">
    <citation type="submission" date="2017-09" db="EMBL/GenBank/DDBJ databases">
        <title>Depth-based differentiation of microbial function through sediment-hosted aquifers and enrichment of novel symbionts in the deep terrestrial subsurface.</title>
        <authorList>
            <person name="Probst A.J."/>
            <person name="Ladd B."/>
            <person name="Jarett J.K."/>
            <person name="Geller-Mcgrath D.E."/>
            <person name="Sieber C.M.K."/>
            <person name="Emerson J.B."/>
            <person name="Anantharaman K."/>
            <person name="Thomas B.C."/>
            <person name="Malmstrom R."/>
            <person name="Stieglmeier M."/>
            <person name="Klingl A."/>
            <person name="Woyke T."/>
            <person name="Ryan C.M."/>
            <person name="Banfield J.F."/>
        </authorList>
    </citation>
    <scope>NUCLEOTIDE SEQUENCE [LARGE SCALE GENOMIC DNA]</scope>
</reference>
<comment type="subunit">
    <text evidence="4">Part of the 30S ribosomal subunit.</text>
</comment>
<evidence type="ECO:0000313" key="13">
    <source>
        <dbReference type="EMBL" id="PJC01644.1"/>
    </source>
</evidence>
<name>A0A2G9LJ65_HUBC1</name>
<dbReference type="Proteomes" id="UP000228989">
    <property type="component" value="Unassembled WGS sequence"/>
</dbReference>
<dbReference type="PANTHER" id="PTHR11700">
    <property type="entry name" value="30S RIBOSOMAL PROTEIN S10 FAMILY MEMBER"/>
    <property type="match status" value="1"/>
</dbReference>
<proteinExistence type="inferred from homology"/>
<dbReference type="EMBL" id="PETW01000004">
    <property type="protein sequence ID" value="PIV46628.1"/>
    <property type="molecule type" value="Genomic_DNA"/>
</dbReference>
<dbReference type="GO" id="GO:0006412">
    <property type="term" value="P:translation"/>
    <property type="evidence" value="ECO:0007669"/>
    <property type="project" value="UniProtKB-UniRule"/>
</dbReference>
<evidence type="ECO:0000313" key="11">
    <source>
        <dbReference type="EMBL" id="PIZ00058.1"/>
    </source>
</evidence>
<dbReference type="Pfam" id="PF00338">
    <property type="entry name" value="Ribosomal_S10"/>
    <property type="match status" value="1"/>
</dbReference>
<sequence>MAKQTKIKLTSTSIDELNNVISLIKEVIDRTGANVRGPVPLPTKILRVSPRKSPCGEGVSTYHKFQMRIHRRIYIFDTLNDRALQQITRLPIPTTVKVELFM</sequence>
<dbReference type="InterPro" id="IPR036838">
    <property type="entry name" value="Ribosomal_uS10_dom_sf"/>
</dbReference>
<comment type="caution">
    <text evidence="6">The sequence shown here is derived from an EMBL/GenBank/DDBJ whole genome shotgun (WGS) entry which is preliminary data.</text>
</comment>
<dbReference type="Proteomes" id="UP000230713">
    <property type="component" value="Unassembled WGS sequence"/>
</dbReference>
<evidence type="ECO:0000256" key="3">
    <source>
        <dbReference type="ARBA" id="ARBA00023274"/>
    </source>
</evidence>
<dbReference type="EMBL" id="PFFF01000006">
    <property type="protein sequence ID" value="PIV89890.1"/>
    <property type="molecule type" value="Genomic_DNA"/>
</dbReference>
<evidence type="ECO:0000259" key="5">
    <source>
        <dbReference type="SMART" id="SM01403"/>
    </source>
</evidence>
<keyword evidence="2 4" id="KW-0689">Ribosomal protein</keyword>
<dbReference type="EMBL" id="PFSX01000015">
    <property type="protein sequence ID" value="PJC01644.1"/>
    <property type="molecule type" value="Genomic_DNA"/>
</dbReference>
<comment type="function">
    <text evidence="4">Involved in the binding of tRNA to the ribosomes.</text>
</comment>
<dbReference type="EMBL" id="PFMG01000002">
    <property type="protein sequence ID" value="PIZ00058.1"/>
    <property type="molecule type" value="Genomic_DNA"/>
</dbReference>
<dbReference type="Proteomes" id="UP000231449">
    <property type="component" value="Unassembled WGS sequence"/>
</dbReference>
<gene>
    <name evidence="4" type="primary">rps10</name>
    <name evidence="13" type="ORF">CO072_00590</name>
    <name evidence="12" type="ORF">CO124_00500</name>
    <name evidence="8" type="ORF">COS22_00185</name>
    <name evidence="7" type="ORF">COS45_00445</name>
    <name evidence="9" type="ORF">COW47_00295</name>
    <name evidence="6" type="ORF">COW69_01465</name>
    <name evidence="11" type="ORF">COY63_00055</name>
    <name evidence="10" type="ORF">COZ66_00175</name>
</gene>
<dbReference type="EMBL" id="PFIH01000007">
    <property type="protein sequence ID" value="PIX28295.1"/>
    <property type="molecule type" value="Genomic_DNA"/>
</dbReference>
<reference evidence="6 16" key="2">
    <citation type="submission" date="2017-09" db="EMBL/GenBank/DDBJ databases">
        <title>Depth-based differentiation of microbial function through sediment-hosted aquifers and enrichment of novel symbionts in the deep terrestrial subsurface.</title>
        <authorList>
            <person name="Probst A.J."/>
            <person name="Ladd B."/>
            <person name="Jarett J.K."/>
            <person name="Geller-Mcgrath D.E."/>
            <person name="Sieber C.M."/>
            <person name="Emerson J.B."/>
            <person name="Anantharaman K."/>
            <person name="Thomas B.C."/>
            <person name="Malmstrom R."/>
            <person name="Stieglmeier M."/>
            <person name="Klingl A."/>
            <person name="Woyke T."/>
            <person name="Ryan C.M."/>
            <person name="Banfield J.F."/>
        </authorList>
    </citation>
    <scope>NUCLEOTIDE SEQUENCE [LARGE SCALE GENOMIC DNA]</scope>
    <source>
        <strain evidence="8">CG02_land_8_20_14_3_00_31_209</strain>
        <strain evidence="7">CG03_land_8_20_14_0_80_31_114</strain>
        <strain evidence="9">CG17_big_fil_post_rev_8_21_14_2_50_31_73</strain>
        <strain evidence="6">CG18_big_fil_WC_8_21_14_2_50_31_19</strain>
        <strain evidence="11">CG_4_10_14_0_8_um_filter_31_133</strain>
        <strain evidence="10">CG_4_8_14_3_um_filter</strain>
        <strain evidence="13">CG_4_9_14_0_8_um_filter_31_21</strain>
        <strain evidence="12">CG_4_9_14_3_um_filter_31_125</strain>
    </source>
</reference>
<accession>A0A2H9P970</accession>
<accession>A0A2H9N318</accession>
<evidence type="ECO:0000256" key="4">
    <source>
        <dbReference type="HAMAP-Rule" id="MF_00508"/>
    </source>
</evidence>
<dbReference type="AlphaFoldDB" id="A0A2G9LJ65"/>
<dbReference type="InterPro" id="IPR005729">
    <property type="entry name" value="Ribosomal_uS10_euk/arc"/>
</dbReference>
<accession>A0A2H9M9P4</accession>
<dbReference type="Proteomes" id="UP000228888">
    <property type="component" value="Unassembled WGS sequence"/>
</dbReference>
<evidence type="ECO:0000313" key="16">
    <source>
        <dbReference type="Proteomes" id="UP000229789"/>
    </source>
</evidence>
<dbReference type="EMBL" id="PFUW01000012">
    <property type="protein sequence ID" value="PJB04278.1"/>
    <property type="molecule type" value="Genomic_DNA"/>
</dbReference>
<evidence type="ECO:0000313" key="6">
    <source>
        <dbReference type="EMBL" id="PIN66586.1"/>
    </source>
</evidence>
<dbReference type="Proteomes" id="UP000228874">
    <property type="component" value="Unassembled WGS sequence"/>
</dbReference>
<evidence type="ECO:0000256" key="2">
    <source>
        <dbReference type="ARBA" id="ARBA00022980"/>
    </source>
</evidence>
<keyword evidence="3 4" id="KW-0687">Ribonucleoprotein</keyword>
<dbReference type="InterPro" id="IPR001848">
    <property type="entry name" value="Ribosomal_uS10"/>
</dbReference>
<dbReference type="Proteomes" id="UP000229789">
    <property type="component" value="Unassembled WGS sequence"/>
</dbReference>
<evidence type="ECO:0000313" key="12">
    <source>
        <dbReference type="EMBL" id="PJB04278.1"/>
    </source>
</evidence>
<evidence type="ECO:0000313" key="14">
    <source>
        <dbReference type="Proteomes" id="UP000228874"/>
    </source>
</evidence>
<dbReference type="SUPFAM" id="SSF54999">
    <property type="entry name" value="Ribosomal protein S10"/>
    <property type="match status" value="1"/>
</dbReference>
<dbReference type="GO" id="GO:0003735">
    <property type="term" value="F:structural constituent of ribosome"/>
    <property type="evidence" value="ECO:0007669"/>
    <property type="project" value="UniProtKB-UniRule"/>
</dbReference>
<evidence type="ECO:0000313" key="15">
    <source>
        <dbReference type="Proteomes" id="UP000228888"/>
    </source>
</evidence>
<accession>A0A2H9MMZ9</accession>
<organism evidence="6 16">
    <name type="scientific">Huberarchaeum crystalense</name>
    <dbReference type="NCBI Taxonomy" id="2014257"/>
    <lineage>
        <taxon>Archaea</taxon>
        <taxon>Candidatus Huberarchaeota</taxon>
        <taxon>Candidatus Huberarchaeia</taxon>
        <taxon>Candidatus Huberarchaeales</taxon>
        <taxon>Candidatus Huberarchaeaceae</taxon>
        <taxon>Candidatus Huberarchaeum</taxon>
    </lineage>
</organism>
<dbReference type="NCBIfam" id="TIGR01046">
    <property type="entry name" value="uS10_euk_arch"/>
    <property type="match status" value="1"/>
</dbReference>
<dbReference type="SMART" id="SM01403">
    <property type="entry name" value="Ribosomal_S10"/>
    <property type="match status" value="1"/>
</dbReference>
<dbReference type="GO" id="GO:0000049">
    <property type="term" value="F:tRNA binding"/>
    <property type="evidence" value="ECO:0007669"/>
    <property type="project" value="UniProtKB-UniRule"/>
</dbReference>
<evidence type="ECO:0000313" key="8">
    <source>
        <dbReference type="EMBL" id="PIV46628.1"/>
    </source>
</evidence>
<accession>A0A2H9RDI8</accession>
<dbReference type="EMBL" id="PCUF01000016">
    <property type="protein sequence ID" value="PIN66586.1"/>
    <property type="molecule type" value="Genomic_DNA"/>
</dbReference>
<protein>
    <recommendedName>
        <fullName evidence="4">Small ribosomal subunit protein uS10</fullName>
    </recommendedName>
</protein>
<comment type="similarity">
    <text evidence="1 4">Belongs to the universal ribosomal protein uS10 family.</text>
</comment>
<feature type="domain" description="Small ribosomal subunit protein uS10" evidence="5">
    <location>
        <begin position="6"/>
        <end position="101"/>
    </location>
</feature>
<accession>A0A2H9QSW3</accession>
<dbReference type="PRINTS" id="PR00971">
    <property type="entry name" value="RIBOSOMALS10"/>
</dbReference>
<accession>A0A2G9LJ65</accession>
<evidence type="ECO:0000313" key="10">
    <source>
        <dbReference type="EMBL" id="PIX28295.1"/>
    </source>
</evidence>
<dbReference type="InterPro" id="IPR027486">
    <property type="entry name" value="Ribosomal_uS10_dom"/>
</dbReference>
<accession>A0A2H9M3L5</accession>
<dbReference type="HAMAP" id="MF_00508">
    <property type="entry name" value="Ribosomal_uS10"/>
    <property type="match status" value="1"/>
</dbReference>
<dbReference type="Gene3D" id="3.30.70.600">
    <property type="entry name" value="Ribosomal protein S10 domain"/>
    <property type="match status" value="1"/>
</dbReference>
<dbReference type="EMBL" id="PEUT01000008">
    <property type="protein sequence ID" value="PIV13897.1"/>
    <property type="molecule type" value="Genomic_DNA"/>
</dbReference>
<dbReference type="GO" id="GO:0015935">
    <property type="term" value="C:small ribosomal subunit"/>
    <property type="evidence" value="ECO:0007669"/>
    <property type="project" value="UniProtKB-UniRule"/>
</dbReference>
<dbReference type="Proteomes" id="UP000231232">
    <property type="component" value="Unassembled WGS sequence"/>
</dbReference>
<evidence type="ECO:0000256" key="1">
    <source>
        <dbReference type="ARBA" id="ARBA00007102"/>
    </source>
</evidence>
<evidence type="ECO:0000313" key="9">
    <source>
        <dbReference type="EMBL" id="PIV89890.1"/>
    </source>
</evidence>